<evidence type="ECO:0000259" key="13">
    <source>
        <dbReference type="Pfam" id="PF01529"/>
    </source>
</evidence>
<keyword evidence="7" id="KW-0564">Palmitate</keyword>
<dbReference type="STRING" id="41875.K8EQG9"/>
<reference evidence="14 15" key="1">
    <citation type="submission" date="2011-10" db="EMBL/GenBank/DDBJ databases">
        <authorList>
            <person name="Genoscope - CEA"/>
        </authorList>
    </citation>
    <scope>NUCLEOTIDE SEQUENCE [LARGE SCALE GENOMIC DNA]</scope>
    <source>
        <strain evidence="14 15">RCC 1105</strain>
    </source>
</reference>
<dbReference type="InterPro" id="IPR001594">
    <property type="entry name" value="Palmitoyltrfase_DHHC"/>
</dbReference>
<feature type="transmembrane region" description="Helical" evidence="11">
    <location>
        <begin position="210"/>
        <end position="240"/>
    </location>
</feature>
<feature type="domain" description="Palmitoyltransferase DHHC" evidence="13">
    <location>
        <begin position="124"/>
        <end position="247"/>
    </location>
</feature>
<evidence type="ECO:0000256" key="6">
    <source>
        <dbReference type="ARBA" id="ARBA00023136"/>
    </source>
</evidence>
<dbReference type="RefSeq" id="XP_007508572.1">
    <property type="nucleotide sequence ID" value="XM_007508510.1"/>
</dbReference>
<keyword evidence="9 11" id="KW-0012">Acyltransferase</keyword>
<dbReference type="PANTHER" id="PTHR22883:SF43">
    <property type="entry name" value="PALMITOYLTRANSFERASE APP"/>
    <property type="match status" value="1"/>
</dbReference>
<dbReference type="EC" id="2.3.1.225" evidence="11"/>
<gene>
    <name evidence="14" type="ordered locus">Bathy16g00100</name>
</gene>
<feature type="transmembrane region" description="Helical" evidence="11">
    <location>
        <begin position="168"/>
        <end position="190"/>
    </location>
</feature>
<dbReference type="GO" id="GO:0005794">
    <property type="term" value="C:Golgi apparatus"/>
    <property type="evidence" value="ECO:0007669"/>
    <property type="project" value="TreeGrafter"/>
</dbReference>
<feature type="compositionally biased region" description="Acidic residues" evidence="12">
    <location>
        <begin position="103"/>
        <end position="113"/>
    </location>
</feature>
<dbReference type="PANTHER" id="PTHR22883">
    <property type="entry name" value="ZINC FINGER DHHC DOMAIN CONTAINING PROTEIN"/>
    <property type="match status" value="1"/>
</dbReference>
<dbReference type="GeneID" id="19011141"/>
<evidence type="ECO:0000256" key="1">
    <source>
        <dbReference type="ARBA" id="ARBA00004127"/>
    </source>
</evidence>
<dbReference type="AlphaFoldDB" id="K8EQG9"/>
<dbReference type="InterPro" id="IPR039859">
    <property type="entry name" value="PFA4/ZDH16/20/ERF2-like"/>
</dbReference>
<comment type="similarity">
    <text evidence="2 11">Belongs to the DHHC palmitoyltransferase family.</text>
</comment>
<sequence length="326" mass="35935">MNSAVVGEISGGARHRPSSSFNSSSSHPLAPVCVFSTCSLCAFLGLVVLDLVKSSTTFHVFVACVCLSTCAMTTVIDPGIVLPKRNTSARASGIEEGKGEVDAEKEEDEDEGEGDAREERSSRNTRYCETCKIFKPKRSSHCRQCNVCVRGFDHHCGALNNCIGEKNVLFFVVFIVTEAYLAVTFFWKAYERLHLLGFPFDYHPSLNSNTGVLATLFMMFICVHGSCMSLFSCFHVVLYVQDLTTKELSDYVKSRGGYREIVASSSTSSSSDSSDKTMWRLDSSGVLKRIRKAVLNVSDLRSKSHTMMEVNRIRAFNTLAALEGTL</sequence>
<evidence type="ECO:0000256" key="12">
    <source>
        <dbReference type="SAM" id="MobiDB-lite"/>
    </source>
</evidence>
<dbReference type="EMBL" id="FO082263">
    <property type="protein sequence ID" value="CCO20189.1"/>
    <property type="molecule type" value="Genomic_DNA"/>
</dbReference>
<dbReference type="GO" id="GO:0019706">
    <property type="term" value="F:protein-cysteine S-palmitoyltransferase activity"/>
    <property type="evidence" value="ECO:0007669"/>
    <property type="project" value="UniProtKB-EC"/>
</dbReference>
<protein>
    <recommendedName>
        <fullName evidence="11">S-acyltransferase</fullName>
        <ecNumber evidence="11">2.3.1.225</ecNumber>
    </recommendedName>
    <alternativeName>
        <fullName evidence="11">Palmitoyltransferase</fullName>
    </alternativeName>
</protein>
<dbReference type="PROSITE" id="PS50216">
    <property type="entry name" value="DHHC"/>
    <property type="match status" value="1"/>
</dbReference>
<evidence type="ECO:0000256" key="2">
    <source>
        <dbReference type="ARBA" id="ARBA00008574"/>
    </source>
</evidence>
<feature type="transmembrane region" description="Helical" evidence="11">
    <location>
        <begin position="29"/>
        <end position="52"/>
    </location>
</feature>
<evidence type="ECO:0000313" key="14">
    <source>
        <dbReference type="EMBL" id="CCO20189.1"/>
    </source>
</evidence>
<dbReference type="GO" id="GO:0006612">
    <property type="term" value="P:protein targeting to membrane"/>
    <property type="evidence" value="ECO:0007669"/>
    <property type="project" value="TreeGrafter"/>
</dbReference>
<keyword evidence="8" id="KW-0449">Lipoprotein</keyword>
<feature type="region of interest" description="Disordered" evidence="12">
    <location>
        <begin position="1"/>
        <end position="25"/>
    </location>
</feature>
<name>K8EQG9_9CHLO</name>
<feature type="compositionally biased region" description="Basic and acidic residues" evidence="12">
    <location>
        <begin position="93"/>
        <end position="102"/>
    </location>
</feature>
<accession>K8EQG9</accession>
<keyword evidence="3 11" id="KW-0808">Transferase</keyword>
<dbReference type="Pfam" id="PF01529">
    <property type="entry name" value="DHHC"/>
    <property type="match status" value="1"/>
</dbReference>
<comment type="domain">
    <text evidence="11">The DHHC domain is required for palmitoyltransferase activity.</text>
</comment>
<organism evidence="14 15">
    <name type="scientific">Bathycoccus prasinos</name>
    <dbReference type="NCBI Taxonomy" id="41875"/>
    <lineage>
        <taxon>Eukaryota</taxon>
        <taxon>Viridiplantae</taxon>
        <taxon>Chlorophyta</taxon>
        <taxon>Mamiellophyceae</taxon>
        <taxon>Mamiellales</taxon>
        <taxon>Bathycoccaceae</taxon>
        <taxon>Bathycoccus</taxon>
    </lineage>
</organism>
<dbReference type="GO" id="GO:0005783">
    <property type="term" value="C:endoplasmic reticulum"/>
    <property type="evidence" value="ECO:0007669"/>
    <property type="project" value="TreeGrafter"/>
</dbReference>
<evidence type="ECO:0000256" key="4">
    <source>
        <dbReference type="ARBA" id="ARBA00022692"/>
    </source>
</evidence>
<evidence type="ECO:0000256" key="5">
    <source>
        <dbReference type="ARBA" id="ARBA00022989"/>
    </source>
</evidence>
<evidence type="ECO:0000256" key="10">
    <source>
        <dbReference type="ARBA" id="ARBA00048048"/>
    </source>
</evidence>
<keyword evidence="15" id="KW-1185">Reference proteome</keyword>
<dbReference type="OrthoDB" id="4096362at2759"/>
<comment type="subcellular location">
    <subcellularLocation>
        <location evidence="1">Endomembrane system</location>
        <topology evidence="1">Multi-pass membrane protein</topology>
    </subcellularLocation>
</comment>
<keyword evidence="4 11" id="KW-0812">Transmembrane</keyword>
<evidence type="ECO:0000256" key="9">
    <source>
        <dbReference type="ARBA" id="ARBA00023315"/>
    </source>
</evidence>
<feature type="region of interest" description="Disordered" evidence="12">
    <location>
        <begin position="91"/>
        <end position="119"/>
    </location>
</feature>
<evidence type="ECO:0000256" key="7">
    <source>
        <dbReference type="ARBA" id="ARBA00023139"/>
    </source>
</evidence>
<comment type="catalytic activity">
    <reaction evidence="10 11">
        <text>L-cysteinyl-[protein] + hexadecanoyl-CoA = S-hexadecanoyl-L-cysteinyl-[protein] + CoA</text>
        <dbReference type="Rhea" id="RHEA:36683"/>
        <dbReference type="Rhea" id="RHEA-COMP:10131"/>
        <dbReference type="Rhea" id="RHEA-COMP:11032"/>
        <dbReference type="ChEBI" id="CHEBI:29950"/>
        <dbReference type="ChEBI" id="CHEBI:57287"/>
        <dbReference type="ChEBI" id="CHEBI:57379"/>
        <dbReference type="ChEBI" id="CHEBI:74151"/>
        <dbReference type="EC" id="2.3.1.225"/>
    </reaction>
</comment>
<evidence type="ECO:0000256" key="3">
    <source>
        <dbReference type="ARBA" id="ARBA00022679"/>
    </source>
</evidence>
<dbReference type="eggNOG" id="KOG1311">
    <property type="taxonomic scope" value="Eukaryota"/>
</dbReference>
<evidence type="ECO:0000313" key="15">
    <source>
        <dbReference type="Proteomes" id="UP000198341"/>
    </source>
</evidence>
<dbReference type="KEGG" id="bpg:Bathy16g00100"/>
<evidence type="ECO:0000256" key="8">
    <source>
        <dbReference type="ARBA" id="ARBA00023288"/>
    </source>
</evidence>
<keyword evidence="6 11" id="KW-0472">Membrane</keyword>
<dbReference type="Proteomes" id="UP000198341">
    <property type="component" value="Chromosome 16"/>
</dbReference>
<keyword evidence="5 11" id="KW-1133">Transmembrane helix</keyword>
<proteinExistence type="inferred from homology"/>
<evidence type="ECO:0000256" key="11">
    <source>
        <dbReference type="RuleBase" id="RU079119"/>
    </source>
</evidence>